<dbReference type="AlphaFoldDB" id="W2T1K9"/>
<dbReference type="GO" id="GO:0005770">
    <property type="term" value="C:late endosome"/>
    <property type="evidence" value="ECO:0007669"/>
    <property type="project" value="TreeGrafter"/>
</dbReference>
<reference evidence="3" key="1">
    <citation type="journal article" date="2014" name="Nat. Genet.">
        <title>Genome of the human hookworm Necator americanus.</title>
        <authorList>
            <person name="Tang Y.T."/>
            <person name="Gao X."/>
            <person name="Rosa B.A."/>
            <person name="Abubucker S."/>
            <person name="Hallsworth-Pepin K."/>
            <person name="Martin J."/>
            <person name="Tyagi R."/>
            <person name="Heizer E."/>
            <person name="Zhang X."/>
            <person name="Bhonagiri-Palsikar V."/>
            <person name="Minx P."/>
            <person name="Warren W.C."/>
            <person name="Wang Q."/>
            <person name="Zhan B."/>
            <person name="Hotez P.J."/>
            <person name="Sternberg P.W."/>
            <person name="Dougall A."/>
            <person name="Gaze S.T."/>
            <person name="Mulvenna J."/>
            <person name="Sotillo J."/>
            <person name="Ranganathan S."/>
            <person name="Rabelo E.M."/>
            <person name="Wilson R.K."/>
            <person name="Felgner P.L."/>
            <person name="Bethony J."/>
            <person name="Hawdon J.M."/>
            <person name="Gasser R.B."/>
            <person name="Loukas A."/>
            <person name="Mitreva M."/>
        </authorList>
    </citation>
    <scope>NUCLEOTIDE SEQUENCE [LARGE SCALE GENOMIC DNA]</scope>
</reference>
<dbReference type="STRING" id="51031.W2T1K9"/>
<evidence type="ECO:0000313" key="2">
    <source>
        <dbReference type="EMBL" id="ETN74857.1"/>
    </source>
</evidence>
<keyword evidence="3" id="KW-1185">Reference proteome</keyword>
<dbReference type="OrthoDB" id="5957963at2759"/>
<keyword evidence="1" id="KW-0812">Transmembrane</keyword>
<dbReference type="Proteomes" id="UP000053676">
    <property type="component" value="Unassembled WGS sequence"/>
</dbReference>
<dbReference type="PANTHER" id="PTHR22775">
    <property type="entry name" value="SORTING NEXIN"/>
    <property type="match status" value="1"/>
</dbReference>
<proteinExistence type="predicted"/>
<dbReference type="EMBL" id="KI660331">
    <property type="protein sequence ID" value="ETN74857.1"/>
    <property type="molecule type" value="Genomic_DNA"/>
</dbReference>
<evidence type="ECO:0000313" key="3">
    <source>
        <dbReference type="Proteomes" id="UP000053676"/>
    </source>
</evidence>
<protein>
    <submittedName>
        <fullName evidence="2">Sorting nexin</fullName>
    </submittedName>
</protein>
<dbReference type="KEGG" id="nai:NECAME_12697"/>
<dbReference type="GO" id="GO:0097352">
    <property type="term" value="P:autophagosome maturation"/>
    <property type="evidence" value="ECO:0007669"/>
    <property type="project" value="TreeGrafter"/>
</dbReference>
<evidence type="ECO:0000256" key="1">
    <source>
        <dbReference type="SAM" id="Phobius"/>
    </source>
</evidence>
<keyword evidence="1" id="KW-1133">Transmembrane helix</keyword>
<sequence length="220" mass="26163">MKLIEFHGDSLRFTLLPPRKSRATRQMFSVVCGPRRSPFSHRIQRVFVFVWTRFFKSLSTEENEKTSHETFTFLTTNHYFFYHNVTIIVYILSILPFRMLCRKTFDCLMLHLLGRACRSLLNEHNIVLFVQFIHDSIFCSDGSIPSDQEKSLREELAIRRALEFVQEEMPSPVLRLLNSKSWREGIKRLVNTLQYPRLNKHLSYLLLDLLITKLFPEYIT</sequence>
<dbReference type="GO" id="GO:0035091">
    <property type="term" value="F:phosphatidylinositol binding"/>
    <property type="evidence" value="ECO:0007669"/>
    <property type="project" value="TreeGrafter"/>
</dbReference>
<name>W2T1K9_NECAM</name>
<organism evidence="2 3">
    <name type="scientific">Necator americanus</name>
    <name type="common">Human hookworm</name>
    <dbReference type="NCBI Taxonomy" id="51031"/>
    <lineage>
        <taxon>Eukaryota</taxon>
        <taxon>Metazoa</taxon>
        <taxon>Ecdysozoa</taxon>
        <taxon>Nematoda</taxon>
        <taxon>Chromadorea</taxon>
        <taxon>Rhabditida</taxon>
        <taxon>Rhabditina</taxon>
        <taxon>Rhabditomorpha</taxon>
        <taxon>Strongyloidea</taxon>
        <taxon>Ancylostomatidae</taxon>
        <taxon>Bunostominae</taxon>
        <taxon>Necator</taxon>
    </lineage>
</organism>
<gene>
    <name evidence="2" type="ORF">NECAME_12697</name>
</gene>
<accession>W2T1K9</accession>
<dbReference type="PANTHER" id="PTHR22775:SF44">
    <property type="entry name" value="SORTING NEXIN-14"/>
    <property type="match status" value="1"/>
</dbReference>
<keyword evidence="1" id="KW-0472">Membrane</keyword>
<feature type="transmembrane region" description="Helical" evidence="1">
    <location>
        <begin position="80"/>
        <end position="101"/>
    </location>
</feature>